<evidence type="ECO:0000256" key="15">
    <source>
        <dbReference type="SAM" id="SignalP"/>
    </source>
</evidence>
<evidence type="ECO:0000256" key="13">
    <source>
        <dbReference type="ARBA" id="ARBA00023326"/>
    </source>
</evidence>
<comment type="pathway">
    <text evidence="3 14">Glycan metabolism; cellulose degradation.</text>
</comment>
<evidence type="ECO:0000256" key="8">
    <source>
        <dbReference type="ARBA" id="ARBA00022801"/>
    </source>
</evidence>
<dbReference type="Gene3D" id="2.60.40.10">
    <property type="entry name" value="Immunoglobulins"/>
    <property type="match status" value="1"/>
</dbReference>
<dbReference type="PANTHER" id="PTHR42715">
    <property type="entry name" value="BETA-GLUCOSIDASE"/>
    <property type="match status" value="1"/>
</dbReference>
<evidence type="ECO:0000313" key="17">
    <source>
        <dbReference type="EMBL" id="CAK7238293.1"/>
    </source>
</evidence>
<evidence type="ECO:0000256" key="9">
    <source>
        <dbReference type="ARBA" id="ARBA00023001"/>
    </source>
</evidence>
<sequence>MIAPSVALGLVALARAVVASNQTIDELYFYGMSPPVYPTPNGSGIGKWATAYSKAKALVGQMTLDEKVNLTAGVSVSNGCSGNIPGIARLGFPGMCLSDAGNGLRNTDYVNAYASGISVGASWNRELAFDRGWYMGREFKTKGVNIALGPVVGPLGRVAEGGRNWEGFANDPYLCGALAYETVTAMQSAGVATSVKHFIAYEQETDRNPSGDVASVSSNLDDRTMHELYMWPFQDTVHAGATNIMCSYNRINGSHACQNSKTINGLLKEENGFQGFVVTDWGGQHSGVASALAGLDMAMPNSDFFWGANLTAAVQNGTVPESRVTDMVTRIIASWYQLHQDVDFPEPGIGMPSSLLEDHTVVNARNKAAAETLYRGAVEGHVLVKNTNNALPLSNDAALLSLFGYAATAQTEQGPLANVSFSFGSGGIAVQNYTMITGGGSGANSPAYISTPFDAITNACIDKGCSLYWDFESAEPSADPDSSACLVFVNAYATEGFNRPNLHDDYTDAIILSVAATCNNTIVVFQNAGVRLVDTFVDHENITAIVFSHLPGQDSGRALAALLWGEENFSGKLPYSVAKNETDYGVTLAPSEGEGAFVDWPQSNFTEGLYIDYRLFDKSDITPRYEFGFGLSYTTFEFRNLSLAASTTASTAEYPTGAVAEGGQTDLWDLLYQVTATVINTGLVDGAEVAQLYIGIPNAPVKQLRGFAKPQLMAGESAVVNFALTRRDLSIWNINAQKWQLQSGTYNIYVGSSSSDLPLSLTFSL</sequence>
<evidence type="ECO:0000256" key="3">
    <source>
        <dbReference type="ARBA" id="ARBA00004987"/>
    </source>
</evidence>
<dbReference type="InterPro" id="IPR036881">
    <property type="entry name" value="Glyco_hydro_3_C_sf"/>
</dbReference>
<keyword evidence="12 14" id="KW-0326">Glycosidase</keyword>
<dbReference type="InterPro" id="IPR013783">
    <property type="entry name" value="Ig-like_fold"/>
</dbReference>
<gene>
    <name evidence="17" type="ORF">SEUCBS140593_010519</name>
</gene>
<dbReference type="InterPro" id="IPR050288">
    <property type="entry name" value="Cellulose_deg_GH3"/>
</dbReference>
<evidence type="ECO:0000256" key="1">
    <source>
        <dbReference type="ARBA" id="ARBA00000448"/>
    </source>
</evidence>
<dbReference type="InterPro" id="IPR017853">
    <property type="entry name" value="GH"/>
</dbReference>
<dbReference type="SUPFAM" id="SSF51445">
    <property type="entry name" value="(Trans)glycosidases"/>
    <property type="match status" value="1"/>
</dbReference>
<dbReference type="Pfam" id="PF00933">
    <property type="entry name" value="Glyco_hydro_3"/>
    <property type="match status" value="1"/>
</dbReference>
<dbReference type="InterPro" id="IPR019800">
    <property type="entry name" value="Glyco_hydro_3_AS"/>
</dbReference>
<dbReference type="Gene3D" id="3.40.50.1700">
    <property type="entry name" value="Glycoside hydrolase family 3 C-terminal domain"/>
    <property type="match status" value="1"/>
</dbReference>
<keyword evidence="18" id="KW-1185">Reference proteome</keyword>
<evidence type="ECO:0000256" key="11">
    <source>
        <dbReference type="ARBA" id="ARBA00023277"/>
    </source>
</evidence>
<dbReference type="PROSITE" id="PS00775">
    <property type="entry name" value="GLYCOSYL_HYDROL_F3"/>
    <property type="match status" value="1"/>
</dbReference>
<dbReference type="PRINTS" id="PR00133">
    <property type="entry name" value="GLHYDRLASE3"/>
</dbReference>
<evidence type="ECO:0000256" key="12">
    <source>
        <dbReference type="ARBA" id="ARBA00023295"/>
    </source>
</evidence>
<comment type="similarity">
    <text evidence="4 14">Belongs to the glycosyl hydrolase 3 family.</text>
</comment>
<evidence type="ECO:0000256" key="14">
    <source>
        <dbReference type="RuleBase" id="RU361161"/>
    </source>
</evidence>
<proteinExistence type="inferred from homology"/>
<keyword evidence="8 14" id="KW-0378">Hydrolase</keyword>
<evidence type="ECO:0000313" key="18">
    <source>
        <dbReference type="Proteomes" id="UP001642482"/>
    </source>
</evidence>
<dbReference type="SUPFAM" id="SSF52279">
    <property type="entry name" value="Beta-D-glucan exohydrolase, C-terminal domain"/>
    <property type="match status" value="1"/>
</dbReference>
<dbReference type="InterPro" id="IPR036962">
    <property type="entry name" value="Glyco_hydro_3_N_sf"/>
</dbReference>
<evidence type="ECO:0000256" key="10">
    <source>
        <dbReference type="ARBA" id="ARBA00023180"/>
    </source>
</evidence>
<evidence type="ECO:0000256" key="4">
    <source>
        <dbReference type="ARBA" id="ARBA00005336"/>
    </source>
</evidence>
<dbReference type="Pfam" id="PF14310">
    <property type="entry name" value="Fn3-like"/>
    <property type="match status" value="1"/>
</dbReference>
<comment type="catalytic activity">
    <reaction evidence="1 14">
        <text>Hydrolysis of terminal, non-reducing beta-D-glucosyl residues with release of beta-D-glucose.</text>
        <dbReference type="EC" id="3.2.1.21"/>
    </reaction>
</comment>
<keyword evidence="9" id="KW-0136">Cellulose degradation</keyword>
<evidence type="ECO:0000259" key="16">
    <source>
        <dbReference type="SMART" id="SM01217"/>
    </source>
</evidence>
<reference evidence="17 18" key="1">
    <citation type="submission" date="2024-01" db="EMBL/GenBank/DDBJ databases">
        <authorList>
            <person name="Allen C."/>
            <person name="Tagirdzhanova G."/>
        </authorList>
    </citation>
    <scope>NUCLEOTIDE SEQUENCE [LARGE SCALE GENOMIC DNA]</scope>
</reference>
<feature type="chain" id="PRO_5046846537" description="beta-glucosidase" evidence="15">
    <location>
        <begin position="20"/>
        <end position="765"/>
    </location>
</feature>
<dbReference type="Gene3D" id="3.20.20.300">
    <property type="entry name" value="Glycoside hydrolase, family 3, N-terminal domain"/>
    <property type="match status" value="1"/>
</dbReference>
<dbReference type="Pfam" id="PF01915">
    <property type="entry name" value="Glyco_hydro_3_C"/>
    <property type="match status" value="1"/>
</dbReference>
<comment type="subcellular location">
    <subcellularLocation>
        <location evidence="2">Secreted</location>
    </subcellularLocation>
</comment>
<dbReference type="EC" id="3.2.1.21" evidence="5 14"/>
<protein>
    <recommendedName>
        <fullName evidence="5 14">beta-glucosidase</fullName>
        <ecNumber evidence="5 14">3.2.1.21</ecNumber>
    </recommendedName>
</protein>
<comment type="caution">
    <text evidence="17">The sequence shown here is derived from an EMBL/GenBank/DDBJ whole genome shotgun (WGS) entry which is preliminary data.</text>
</comment>
<keyword evidence="7 15" id="KW-0732">Signal</keyword>
<evidence type="ECO:0000256" key="5">
    <source>
        <dbReference type="ARBA" id="ARBA00012744"/>
    </source>
</evidence>
<keyword evidence="10" id="KW-0325">Glycoprotein</keyword>
<keyword evidence="6" id="KW-0964">Secreted</keyword>
<organism evidence="17 18">
    <name type="scientific">Sporothrix eucalyptigena</name>
    <dbReference type="NCBI Taxonomy" id="1812306"/>
    <lineage>
        <taxon>Eukaryota</taxon>
        <taxon>Fungi</taxon>
        <taxon>Dikarya</taxon>
        <taxon>Ascomycota</taxon>
        <taxon>Pezizomycotina</taxon>
        <taxon>Sordariomycetes</taxon>
        <taxon>Sordariomycetidae</taxon>
        <taxon>Ophiostomatales</taxon>
        <taxon>Ophiostomataceae</taxon>
        <taxon>Sporothrix</taxon>
    </lineage>
</organism>
<dbReference type="PANTHER" id="PTHR42715:SF5">
    <property type="entry name" value="BETA-GLUCOSIDASE M-RELATED"/>
    <property type="match status" value="1"/>
</dbReference>
<name>A0ABP0D2M1_9PEZI</name>
<keyword evidence="11 14" id="KW-0119">Carbohydrate metabolism</keyword>
<dbReference type="EMBL" id="CAWUHD010000227">
    <property type="protein sequence ID" value="CAK7238293.1"/>
    <property type="molecule type" value="Genomic_DNA"/>
</dbReference>
<dbReference type="SMART" id="SM01217">
    <property type="entry name" value="Fn3_like"/>
    <property type="match status" value="1"/>
</dbReference>
<keyword evidence="13 14" id="KW-0624">Polysaccharide degradation</keyword>
<evidence type="ECO:0000256" key="2">
    <source>
        <dbReference type="ARBA" id="ARBA00004613"/>
    </source>
</evidence>
<dbReference type="Proteomes" id="UP001642482">
    <property type="component" value="Unassembled WGS sequence"/>
</dbReference>
<feature type="domain" description="Fibronectin type III-like" evidence="16">
    <location>
        <begin position="688"/>
        <end position="754"/>
    </location>
</feature>
<accession>A0ABP0D2M1</accession>
<dbReference type="InterPro" id="IPR002772">
    <property type="entry name" value="Glyco_hydro_3_C"/>
</dbReference>
<evidence type="ECO:0000256" key="7">
    <source>
        <dbReference type="ARBA" id="ARBA00022729"/>
    </source>
</evidence>
<dbReference type="InterPro" id="IPR001764">
    <property type="entry name" value="Glyco_hydro_3_N"/>
</dbReference>
<evidence type="ECO:0000256" key="6">
    <source>
        <dbReference type="ARBA" id="ARBA00022525"/>
    </source>
</evidence>
<feature type="signal peptide" evidence="15">
    <location>
        <begin position="1"/>
        <end position="19"/>
    </location>
</feature>
<dbReference type="InterPro" id="IPR026891">
    <property type="entry name" value="Fn3-like"/>
</dbReference>